<comment type="caution">
    <text evidence="1">The sequence shown here is derived from an EMBL/GenBank/DDBJ whole genome shotgun (WGS) entry which is preliminary data.</text>
</comment>
<accession>A0ACB9Z020</accession>
<dbReference type="Proteomes" id="UP001497700">
    <property type="component" value="Unassembled WGS sequence"/>
</dbReference>
<evidence type="ECO:0000313" key="2">
    <source>
        <dbReference type="Proteomes" id="UP001497700"/>
    </source>
</evidence>
<organism evidence="1 2">
    <name type="scientific">Hypoxylon rubiginosum</name>
    <dbReference type="NCBI Taxonomy" id="110542"/>
    <lineage>
        <taxon>Eukaryota</taxon>
        <taxon>Fungi</taxon>
        <taxon>Dikarya</taxon>
        <taxon>Ascomycota</taxon>
        <taxon>Pezizomycotina</taxon>
        <taxon>Sordariomycetes</taxon>
        <taxon>Xylariomycetidae</taxon>
        <taxon>Xylariales</taxon>
        <taxon>Hypoxylaceae</taxon>
        <taxon>Hypoxylon</taxon>
    </lineage>
</organism>
<sequence>MGVGRYVCVALPFMLTVGSIICFLIAGLTGVTNNGLYLFQIDTTNLSIDRETLLELAGNLTGAQNITNEIQNAVSSGSDSAQDAINSATNSVSSRSPAPQDLTSIISSLAGDGSNITAEQLGIDAKYDFTLWNYCMIPTNGSSNCTQAKFNWAEQDLSTDWLSTLNQTFGGNVTLPDEINTTLDTFKALVKWTEVVYVIAMVGLGLELVMGLFTACSRLVSCLTWLISGIATLAVIAAASMMTALSAIVVGVVKGATSQYGGDASLSNNFLACIWIGVAFALGASFFWLFSICCCKPENRPYNKRSRGGAESEKFLPGAYAPIGETNRTSGYNYGGPQRGGARSDLAYEPYSHAR</sequence>
<gene>
    <name evidence="1" type="ORF">F4820DRAFT_421829</name>
</gene>
<name>A0ACB9Z020_9PEZI</name>
<keyword evidence="2" id="KW-1185">Reference proteome</keyword>
<proteinExistence type="predicted"/>
<protein>
    <submittedName>
        <fullName evidence="1">SUR7/PalI family-domain-containing protein</fullName>
    </submittedName>
</protein>
<reference evidence="1 2" key="1">
    <citation type="journal article" date="2022" name="New Phytol.">
        <title>Ecological generalism drives hyperdiversity of secondary metabolite gene clusters in xylarialean endophytes.</title>
        <authorList>
            <person name="Franco M.E.E."/>
            <person name="Wisecaver J.H."/>
            <person name="Arnold A.E."/>
            <person name="Ju Y.M."/>
            <person name="Slot J.C."/>
            <person name="Ahrendt S."/>
            <person name="Moore L.P."/>
            <person name="Eastman K.E."/>
            <person name="Scott K."/>
            <person name="Konkel Z."/>
            <person name="Mondo S.J."/>
            <person name="Kuo A."/>
            <person name="Hayes R.D."/>
            <person name="Haridas S."/>
            <person name="Andreopoulos B."/>
            <person name="Riley R."/>
            <person name="LaButti K."/>
            <person name="Pangilinan J."/>
            <person name="Lipzen A."/>
            <person name="Amirebrahimi M."/>
            <person name="Yan J."/>
            <person name="Adam C."/>
            <person name="Keymanesh K."/>
            <person name="Ng V."/>
            <person name="Louie K."/>
            <person name="Northen T."/>
            <person name="Drula E."/>
            <person name="Henrissat B."/>
            <person name="Hsieh H.M."/>
            <person name="Youens-Clark K."/>
            <person name="Lutzoni F."/>
            <person name="Miadlikowska J."/>
            <person name="Eastwood D.C."/>
            <person name="Hamelin R.C."/>
            <person name="Grigoriev I.V."/>
            <person name="U'Ren J.M."/>
        </authorList>
    </citation>
    <scope>NUCLEOTIDE SEQUENCE [LARGE SCALE GENOMIC DNA]</scope>
    <source>
        <strain evidence="1 2">CBS 119005</strain>
    </source>
</reference>
<evidence type="ECO:0000313" key="1">
    <source>
        <dbReference type="EMBL" id="KAI4864983.1"/>
    </source>
</evidence>
<dbReference type="EMBL" id="MU393478">
    <property type="protein sequence ID" value="KAI4864983.1"/>
    <property type="molecule type" value="Genomic_DNA"/>
</dbReference>